<comment type="caution">
    <text evidence="2">The sequence shown here is derived from an EMBL/GenBank/DDBJ whole genome shotgun (WGS) entry which is preliminary data.</text>
</comment>
<feature type="domain" description="LexA repressor DNA-binding" evidence="1">
    <location>
        <begin position="4"/>
        <end position="66"/>
    </location>
</feature>
<dbReference type="Proteomes" id="UP001370100">
    <property type="component" value="Unassembled WGS sequence"/>
</dbReference>
<keyword evidence="3" id="KW-1185">Reference proteome</keyword>
<dbReference type="InterPro" id="IPR036390">
    <property type="entry name" value="WH_DNA-bd_sf"/>
</dbReference>
<accession>A0ABU8N163</accession>
<evidence type="ECO:0000259" key="1">
    <source>
        <dbReference type="Pfam" id="PF01726"/>
    </source>
</evidence>
<dbReference type="Pfam" id="PF01726">
    <property type="entry name" value="LexA_DNA_bind"/>
    <property type="match status" value="1"/>
</dbReference>
<dbReference type="EMBL" id="JBBEGL010000002">
    <property type="protein sequence ID" value="MEJ2886120.1"/>
    <property type="molecule type" value="Genomic_DNA"/>
</dbReference>
<evidence type="ECO:0000313" key="3">
    <source>
        <dbReference type="Proteomes" id="UP001370100"/>
    </source>
</evidence>
<reference evidence="2 3" key="1">
    <citation type="submission" date="2024-03" db="EMBL/GenBank/DDBJ databases">
        <title>Actinomycetospora sp. OC33-EN06, a novel actinomycete isolated from wild orchid (Aerides multiflora).</title>
        <authorList>
            <person name="Suriyachadkun C."/>
        </authorList>
    </citation>
    <scope>NUCLEOTIDE SEQUENCE [LARGE SCALE GENOMIC DNA]</scope>
    <source>
        <strain evidence="2 3">OC33-EN06</strain>
    </source>
</reference>
<sequence length="76" mass="8419">MPRDITPEQRRVFDALAHLIKVRDGRPPSYQQIADSVGLAKSTVRHHVARLAAAGWVELPPLGEARGLRVLARRSS</sequence>
<name>A0ABU8N163_9PSEU</name>
<dbReference type="SUPFAM" id="SSF46785">
    <property type="entry name" value="Winged helix' DNA-binding domain"/>
    <property type="match status" value="1"/>
</dbReference>
<gene>
    <name evidence="2" type="ORF">WCD41_06625</name>
</gene>
<organism evidence="2 3">
    <name type="scientific">Actinomycetospora aeridis</name>
    <dbReference type="NCBI Taxonomy" id="3129231"/>
    <lineage>
        <taxon>Bacteria</taxon>
        <taxon>Bacillati</taxon>
        <taxon>Actinomycetota</taxon>
        <taxon>Actinomycetes</taxon>
        <taxon>Pseudonocardiales</taxon>
        <taxon>Pseudonocardiaceae</taxon>
        <taxon>Actinomycetospora</taxon>
    </lineage>
</organism>
<evidence type="ECO:0000313" key="2">
    <source>
        <dbReference type="EMBL" id="MEJ2886120.1"/>
    </source>
</evidence>
<dbReference type="Gene3D" id="1.10.10.10">
    <property type="entry name" value="Winged helix-like DNA-binding domain superfamily/Winged helix DNA-binding domain"/>
    <property type="match status" value="1"/>
</dbReference>
<proteinExistence type="predicted"/>
<dbReference type="InterPro" id="IPR006199">
    <property type="entry name" value="LexA_DNA-bd_dom"/>
</dbReference>
<dbReference type="RefSeq" id="WP_337712608.1">
    <property type="nucleotide sequence ID" value="NZ_JBBEGL010000002.1"/>
</dbReference>
<dbReference type="InterPro" id="IPR036388">
    <property type="entry name" value="WH-like_DNA-bd_sf"/>
</dbReference>
<protein>
    <submittedName>
        <fullName evidence="2">Helix-turn-helix domain-containing protein</fullName>
    </submittedName>
</protein>